<proteinExistence type="predicted"/>
<protein>
    <submittedName>
        <fullName evidence="1">Methyltransferase domain-containing protein</fullName>
    </submittedName>
</protein>
<gene>
    <name evidence="1" type="ORF">TU35_001240</name>
</gene>
<comment type="caution">
    <text evidence="1">The sequence shown here is derived from an EMBL/GenBank/DDBJ whole genome shotgun (WGS) entry which is preliminary data.</text>
</comment>
<evidence type="ECO:0000313" key="1">
    <source>
        <dbReference type="EMBL" id="MFB6489864.1"/>
    </source>
</evidence>
<dbReference type="Proteomes" id="UP000033636">
    <property type="component" value="Unassembled WGS sequence"/>
</dbReference>
<sequence length="153" mass="16393">MRDLLSYKLRVRDYYGRLGSKYLDLYLGESVLGYVRFLEGCSPRGSVVLDVGCGVGVGAGLVSGVVRSYVCLDLSCDVLKHPASLPNVDVVCADGGALPIRHGSVDYVLLINVVNAEGDGEYILREASSLGARLFAVSPRDLDNALISRFVGH</sequence>
<keyword evidence="1" id="KW-0808">Transferase</keyword>
<organism evidence="1 2">
    <name type="scientific">Thermoproteus sp. AZ2</name>
    <dbReference type="NCBI Taxonomy" id="1609232"/>
    <lineage>
        <taxon>Archaea</taxon>
        <taxon>Thermoproteota</taxon>
        <taxon>Thermoprotei</taxon>
        <taxon>Thermoproteales</taxon>
        <taxon>Thermoproteaceae</taxon>
        <taxon>Thermoproteus</taxon>
    </lineage>
</organism>
<reference evidence="1" key="1">
    <citation type="submission" date="2024-07" db="EMBL/GenBank/DDBJ databases">
        <title>Metagenome and Metagenome-Assembled Genomes of Archaea from a hot spring from the geothermal field of Los Azufres, Mexico.</title>
        <authorList>
            <person name="Marin-Paredes R."/>
            <person name="Martinez-Romero E."/>
            <person name="Servin-Garciduenas L.E."/>
        </authorList>
    </citation>
    <scope>NUCLEOTIDE SEQUENCE</scope>
</reference>
<accession>A0ACC6UYJ6</accession>
<name>A0ACC6UYJ6_9CREN</name>
<keyword evidence="1" id="KW-0489">Methyltransferase</keyword>
<dbReference type="EMBL" id="JZWT02000002">
    <property type="protein sequence ID" value="MFB6489864.1"/>
    <property type="molecule type" value="Genomic_DNA"/>
</dbReference>
<evidence type="ECO:0000313" key="2">
    <source>
        <dbReference type="Proteomes" id="UP000033636"/>
    </source>
</evidence>